<evidence type="ECO:0008006" key="4">
    <source>
        <dbReference type="Google" id="ProtNLM"/>
    </source>
</evidence>
<evidence type="ECO:0000313" key="3">
    <source>
        <dbReference type="Proteomes" id="UP001501095"/>
    </source>
</evidence>
<evidence type="ECO:0000256" key="1">
    <source>
        <dbReference type="SAM" id="MobiDB-lite"/>
    </source>
</evidence>
<comment type="caution">
    <text evidence="2">The sequence shown here is derived from an EMBL/GenBank/DDBJ whole genome shotgun (WGS) entry which is preliminary data.</text>
</comment>
<proteinExistence type="predicted"/>
<feature type="compositionally biased region" description="Low complexity" evidence="1">
    <location>
        <begin position="21"/>
        <end position="32"/>
    </location>
</feature>
<dbReference type="Proteomes" id="UP001501095">
    <property type="component" value="Unassembled WGS sequence"/>
</dbReference>
<accession>A0ABN3NQZ0</accession>
<organism evidence="2 3">
    <name type="scientific">Streptomyces levis</name>
    <dbReference type="NCBI Taxonomy" id="285566"/>
    <lineage>
        <taxon>Bacteria</taxon>
        <taxon>Bacillati</taxon>
        <taxon>Actinomycetota</taxon>
        <taxon>Actinomycetes</taxon>
        <taxon>Kitasatosporales</taxon>
        <taxon>Streptomycetaceae</taxon>
        <taxon>Streptomyces</taxon>
    </lineage>
</organism>
<evidence type="ECO:0000313" key="2">
    <source>
        <dbReference type="EMBL" id="GAA2531871.1"/>
    </source>
</evidence>
<name>A0ABN3NQZ0_9ACTN</name>
<sequence length="333" mass="34828">MLVALAGCGTGNPGDGSKDPGGSARSSQGASGDKPSSGGGSTNGGSEHGTTGGDWRGGGSGRDWQPTGGTSGAGGKTWNGDQGRGDKERGGSSKSTDREKQQDIAWLPWGPKSPTTETTTDVRHAYDLLQAGQCQQALDLVDQWGGRHLSWSVIEGLAGACLAVHGRRDGWGIAIAAEERLSKAGYQPDVGWCKEGDAYAVLKRLTAFHRQYPRVRVRLVDSPSGVMACDSGITGVSYAGGGHQVRPGERVTVVGTWPSKPTGVTLSWSGSRPTTITGNWSTGSACCERAQLWFPFPDELDGRPAAVLLEVVGDGFTLSYRQQLVVDWSSPTP</sequence>
<gene>
    <name evidence="2" type="ORF">GCM10010423_29270</name>
</gene>
<feature type="compositionally biased region" description="Basic and acidic residues" evidence="1">
    <location>
        <begin position="83"/>
        <end position="102"/>
    </location>
</feature>
<dbReference type="EMBL" id="BAAATM010000009">
    <property type="protein sequence ID" value="GAA2531871.1"/>
    <property type="molecule type" value="Genomic_DNA"/>
</dbReference>
<protein>
    <recommendedName>
        <fullName evidence="4">Lipoprotein</fullName>
    </recommendedName>
</protein>
<keyword evidence="3" id="KW-1185">Reference proteome</keyword>
<feature type="compositionally biased region" description="Gly residues" evidence="1">
    <location>
        <begin position="37"/>
        <end position="61"/>
    </location>
</feature>
<feature type="region of interest" description="Disordered" evidence="1">
    <location>
        <begin position="1"/>
        <end position="118"/>
    </location>
</feature>
<reference evidence="2 3" key="1">
    <citation type="journal article" date="2019" name="Int. J. Syst. Evol. Microbiol.">
        <title>The Global Catalogue of Microorganisms (GCM) 10K type strain sequencing project: providing services to taxonomists for standard genome sequencing and annotation.</title>
        <authorList>
            <consortium name="The Broad Institute Genomics Platform"/>
            <consortium name="The Broad Institute Genome Sequencing Center for Infectious Disease"/>
            <person name="Wu L."/>
            <person name="Ma J."/>
        </authorList>
    </citation>
    <scope>NUCLEOTIDE SEQUENCE [LARGE SCALE GENOMIC DNA]</scope>
    <source>
        <strain evidence="2 3">JCM 6924</strain>
    </source>
</reference>